<sequence length="183" mass="20156">MKEAFPEPFAMCEAIGTTPSSTVAAPVMLKERPLSFSMPNQRQIPIYAASLLFPAEESLSLAGELEIWEGDLARPAAFMSPPFALGDANRYFAIYIPSEAMEPRFRAGERIILDRVKPASIGADVLVQLQDDGALSLWTIGRLSARDCNLISLTQHRDKVTASIHRSRIRHIFPAIGMIDDDA</sequence>
<protein>
    <submittedName>
        <fullName evidence="1">S24 family peptidase</fullName>
    </submittedName>
</protein>
<dbReference type="Proteomes" id="UP001595957">
    <property type="component" value="Unassembled WGS sequence"/>
</dbReference>
<keyword evidence="2" id="KW-1185">Reference proteome</keyword>
<comment type="caution">
    <text evidence="1">The sequence shown here is derived from an EMBL/GenBank/DDBJ whole genome shotgun (WGS) entry which is preliminary data.</text>
</comment>
<dbReference type="RefSeq" id="WP_066525533.1">
    <property type="nucleotide sequence ID" value="NZ_JBHSFZ010000001.1"/>
</dbReference>
<proteinExistence type="predicted"/>
<accession>A0ABV9ETF3</accession>
<reference evidence="2" key="1">
    <citation type="journal article" date="2019" name="Int. J. Syst. Evol. Microbiol.">
        <title>The Global Catalogue of Microorganisms (GCM) 10K type strain sequencing project: providing services to taxonomists for standard genome sequencing and annotation.</title>
        <authorList>
            <consortium name="The Broad Institute Genomics Platform"/>
            <consortium name="The Broad Institute Genome Sequencing Center for Infectious Disease"/>
            <person name="Wu L."/>
            <person name="Ma J."/>
        </authorList>
    </citation>
    <scope>NUCLEOTIDE SEQUENCE [LARGE SCALE GENOMIC DNA]</scope>
    <source>
        <strain evidence="2">NBRC 103632</strain>
    </source>
</reference>
<dbReference type="InterPro" id="IPR039418">
    <property type="entry name" value="LexA-like"/>
</dbReference>
<dbReference type="EMBL" id="JBHSFZ010000001">
    <property type="protein sequence ID" value="MFC4592907.1"/>
    <property type="molecule type" value="Genomic_DNA"/>
</dbReference>
<organism evidence="1 2">
    <name type="scientific">Sphingobium tyrosinilyticum</name>
    <dbReference type="NCBI Taxonomy" id="2715436"/>
    <lineage>
        <taxon>Bacteria</taxon>
        <taxon>Pseudomonadati</taxon>
        <taxon>Pseudomonadota</taxon>
        <taxon>Alphaproteobacteria</taxon>
        <taxon>Sphingomonadales</taxon>
        <taxon>Sphingomonadaceae</taxon>
        <taxon>Sphingobium</taxon>
    </lineage>
</organism>
<dbReference type="CDD" id="cd06529">
    <property type="entry name" value="S24_LexA-like"/>
    <property type="match status" value="1"/>
</dbReference>
<evidence type="ECO:0000313" key="2">
    <source>
        <dbReference type="Proteomes" id="UP001595957"/>
    </source>
</evidence>
<name>A0ABV9ETF3_9SPHN</name>
<evidence type="ECO:0000313" key="1">
    <source>
        <dbReference type="EMBL" id="MFC4592907.1"/>
    </source>
</evidence>
<gene>
    <name evidence="1" type="ORF">ACFO3E_01680</name>
</gene>